<organism evidence="5 6">
    <name type="scientific">Lupinus angustifolius</name>
    <name type="common">Narrow-leaved blue lupine</name>
    <dbReference type="NCBI Taxonomy" id="3871"/>
    <lineage>
        <taxon>Eukaryota</taxon>
        <taxon>Viridiplantae</taxon>
        <taxon>Streptophyta</taxon>
        <taxon>Embryophyta</taxon>
        <taxon>Tracheophyta</taxon>
        <taxon>Spermatophyta</taxon>
        <taxon>Magnoliopsida</taxon>
        <taxon>eudicotyledons</taxon>
        <taxon>Gunneridae</taxon>
        <taxon>Pentapetalae</taxon>
        <taxon>rosids</taxon>
        <taxon>fabids</taxon>
        <taxon>Fabales</taxon>
        <taxon>Fabaceae</taxon>
        <taxon>Papilionoideae</taxon>
        <taxon>50 kb inversion clade</taxon>
        <taxon>genistoids sensu lato</taxon>
        <taxon>core genistoids</taxon>
        <taxon>Genisteae</taxon>
        <taxon>Lupinus</taxon>
    </lineage>
</organism>
<dbReference type="Pfam" id="PF13041">
    <property type="entry name" value="PPR_2"/>
    <property type="match status" value="2"/>
</dbReference>
<evidence type="ECO:0000256" key="3">
    <source>
        <dbReference type="SAM" id="MobiDB-lite"/>
    </source>
</evidence>
<accession>A0A4P1QUJ6</accession>
<keyword evidence="1" id="KW-0677">Repeat</keyword>
<keyword evidence="4" id="KW-0472">Membrane</keyword>
<dbReference type="GO" id="GO:0009451">
    <property type="term" value="P:RNA modification"/>
    <property type="evidence" value="ECO:0007669"/>
    <property type="project" value="InterPro"/>
</dbReference>
<gene>
    <name evidence="5" type="ORF">TanjilG_22154</name>
</gene>
<evidence type="ECO:0008006" key="7">
    <source>
        <dbReference type="Google" id="ProtNLM"/>
    </source>
</evidence>
<evidence type="ECO:0000256" key="1">
    <source>
        <dbReference type="ARBA" id="ARBA00022737"/>
    </source>
</evidence>
<dbReference type="GO" id="GO:0003723">
    <property type="term" value="F:RNA binding"/>
    <property type="evidence" value="ECO:0007669"/>
    <property type="project" value="InterPro"/>
</dbReference>
<dbReference type="Gramene" id="OIV94957">
    <property type="protein sequence ID" value="OIV94957"/>
    <property type="gene ID" value="TanjilG_22154"/>
</dbReference>
<dbReference type="InterPro" id="IPR011990">
    <property type="entry name" value="TPR-like_helical_dom_sf"/>
</dbReference>
<dbReference type="Pfam" id="PF01535">
    <property type="entry name" value="PPR"/>
    <property type="match status" value="3"/>
</dbReference>
<dbReference type="NCBIfam" id="TIGR00756">
    <property type="entry name" value="PPR"/>
    <property type="match status" value="1"/>
</dbReference>
<keyword evidence="6" id="KW-1185">Reference proteome</keyword>
<dbReference type="FunFam" id="1.25.40.10:FF:001384">
    <property type="entry name" value="Pentatricopeptide repeat-containing protein mitochondrial"/>
    <property type="match status" value="1"/>
</dbReference>
<feature type="repeat" description="PPR" evidence="2">
    <location>
        <begin position="322"/>
        <end position="352"/>
    </location>
</feature>
<dbReference type="EMBL" id="CM007377">
    <property type="protein sequence ID" value="OIV94957.1"/>
    <property type="molecule type" value="Genomic_DNA"/>
</dbReference>
<keyword evidence="4" id="KW-1133">Transmembrane helix</keyword>
<feature type="repeat" description="PPR" evidence="2">
    <location>
        <begin position="112"/>
        <end position="146"/>
    </location>
</feature>
<keyword evidence="4" id="KW-0812">Transmembrane</keyword>
<evidence type="ECO:0000313" key="5">
    <source>
        <dbReference type="EMBL" id="OIV94957.1"/>
    </source>
</evidence>
<dbReference type="Gene3D" id="1.25.40.10">
    <property type="entry name" value="Tetratricopeptide repeat domain"/>
    <property type="match status" value="4"/>
</dbReference>
<dbReference type="AlphaFoldDB" id="A0A4P1QUJ6"/>
<feature type="compositionally biased region" description="Polar residues" evidence="3">
    <location>
        <begin position="572"/>
        <end position="581"/>
    </location>
</feature>
<sequence length="610" mass="68362">MPRRNIVSWTALISGYAQCGLINECFSLFSGLFARLRPNEFAFASLLSACEERDIKCGMQVHAVALKISLDASVYVANALITMYSKCSGAGGGYDHILGDAWTVFKLMEFRNLISWNSMIAGFQFRGLADRAIHLFTHMYCNGIGFDRATLLSILCSLNEYYTSEDINIHLRSCFQLHCLIIKSGLISEVEVITALVKSYANLGGHVSDCYKLFLDTSGKRDIVSWTAIITVFAERDPEQAFLLFCQLHRENFVPDWHTFSIALKACAYFVTEQHALAVHSQIIKKGFREDKILSNALIHAYARCGSLALSEQVFDEMGCRDLVSWNSMMKSYALHGRAKDALDLFQQMNVRPDSTTFVALLSACSHAGLVEQGKMNCSTLFLCSSPLPLFKPKHSLINSSSSSSSLKLKSTQKCRAVLIDDAPFTAAIGACMLTSLIFPVVEDDDDDDSTTDTRLAVMAILTFVPYFNWLSWVFAWFDTGNRRYAVYSIVYLLPYLRTNLSLSPEESWLPIASILLCIVHIQLEASIRNGDIQGFQLFKNQSSSITGKKGNLNQQQEIFNEGSKKEKKNLLSAQDQSRNVSDWDDSQKPLRQRLNEDLDDDGGEERSEH</sequence>
<reference evidence="5 6" key="1">
    <citation type="journal article" date="2017" name="Plant Biotechnol. J.">
        <title>A comprehensive draft genome sequence for lupin (Lupinus angustifolius), an emerging health food: insights into plant-microbe interactions and legume evolution.</title>
        <authorList>
            <person name="Hane J.K."/>
            <person name="Ming Y."/>
            <person name="Kamphuis L.G."/>
            <person name="Nelson M.N."/>
            <person name="Garg G."/>
            <person name="Atkins C.A."/>
            <person name="Bayer P.E."/>
            <person name="Bravo A."/>
            <person name="Bringans S."/>
            <person name="Cannon S."/>
            <person name="Edwards D."/>
            <person name="Foley R."/>
            <person name="Gao L.L."/>
            <person name="Harrison M.J."/>
            <person name="Huang W."/>
            <person name="Hurgobin B."/>
            <person name="Li S."/>
            <person name="Liu C.W."/>
            <person name="McGrath A."/>
            <person name="Morahan G."/>
            <person name="Murray J."/>
            <person name="Weller J."/>
            <person name="Jian J."/>
            <person name="Singh K.B."/>
        </authorList>
    </citation>
    <scope>NUCLEOTIDE SEQUENCE [LARGE SCALE GENOMIC DNA]</scope>
    <source>
        <strain evidence="6">cv. Tanjil</strain>
        <tissue evidence="5">Whole plant</tissue>
    </source>
</reference>
<dbReference type="InterPro" id="IPR002885">
    <property type="entry name" value="PPR_rpt"/>
</dbReference>
<dbReference type="PANTHER" id="PTHR24015">
    <property type="entry name" value="OS07G0578800 PROTEIN-RELATED"/>
    <property type="match status" value="1"/>
</dbReference>
<dbReference type="PROSITE" id="PS51375">
    <property type="entry name" value="PPR"/>
    <property type="match status" value="2"/>
</dbReference>
<feature type="compositionally biased region" description="Basic and acidic residues" evidence="3">
    <location>
        <begin position="586"/>
        <end position="597"/>
    </location>
</feature>
<feature type="region of interest" description="Disordered" evidence="3">
    <location>
        <begin position="564"/>
        <end position="610"/>
    </location>
</feature>
<evidence type="ECO:0000313" key="6">
    <source>
        <dbReference type="Proteomes" id="UP000188354"/>
    </source>
</evidence>
<dbReference type="Proteomes" id="UP000188354">
    <property type="component" value="Chromosome LG17"/>
</dbReference>
<dbReference type="PANTHER" id="PTHR24015:SF548">
    <property type="entry name" value="OS08G0340900 PROTEIN"/>
    <property type="match status" value="1"/>
</dbReference>
<dbReference type="InterPro" id="IPR046960">
    <property type="entry name" value="PPR_At4g14850-like_plant"/>
</dbReference>
<evidence type="ECO:0000256" key="2">
    <source>
        <dbReference type="PROSITE-ProRule" id="PRU00708"/>
    </source>
</evidence>
<dbReference type="FunFam" id="1.25.40.10:FF:000344">
    <property type="entry name" value="Pentatricopeptide repeat-containing protein"/>
    <property type="match status" value="1"/>
</dbReference>
<proteinExistence type="predicted"/>
<feature type="transmembrane region" description="Helical" evidence="4">
    <location>
        <begin position="456"/>
        <end position="478"/>
    </location>
</feature>
<protein>
    <recommendedName>
        <fullName evidence="7">Pentatricopeptide repeat-containing protein</fullName>
    </recommendedName>
</protein>
<evidence type="ECO:0000256" key="4">
    <source>
        <dbReference type="SAM" id="Phobius"/>
    </source>
</evidence>
<name>A0A4P1QUJ6_LUPAN</name>